<dbReference type="SUPFAM" id="SSF49599">
    <property type="entry name" value="TRAF domain-like"/>
    <property type="match status" value="1"/>
</dbReference>
<reference evidence="1" key="3">
    <citation type="submission" date="2015-04" db="UniProtKB">
        <authorList>
            <consortium name="EnsemblPlants"/>
        </authorList>
    </citation>
    <scope>IDENTIFICATION</scope>
</reference>
<keyword evidence="2" id="KW-1185">Reference proteome</keyword>
<dbReference type="HOGENOM" id="CLU_2674656_0_0_1"/>
<evidence type="ECO:0008006" key="3">
    <source>
        <dbReference type="Google" id="ProtNLM"/>
    </source>
</evidence>
<sequence length="75" mass="8500">MESSFKFAGWEHIGMFGYVKDDSIAIRCDITVVENAAVLDPVVVPADLERLGWFASVRTSCVSVIMSWHYHRNTH</sequence>
<reference evidence="1 2" key="1">
    <citation type="submission" date="2012-08" db="EMBL/GenBank/DDBJ databases">
        <title>Oryza genome evolution.</title>
        <authorList>
            <person name="Wing R.A."/>
        </authorList>
    </citation>
    <scope>NUCLEOTIDE SEQUENCE</scope>
</reference>
<dbReference type="Proteomes" id="UP000032180">
    <property type="component" value="Chromosome 11"/>
</dbReference>
<reference evidence="2" key="2">
    <citation type="submission" date="2013-12" db="EMBL/GenBank/DDBJ databases">
        <authorList>
            <person name="Yu Y."/>
            <person name="Lee S."/>
            <person name="de Baynast K."/>
            <person name="Wissotski M."/>
            <person name="Liu L."/>
            <person name="Talag J."/>
            <person name="Goicoechea J."/>
            <person name="Angelova A."/>
            <person name="Jetty R."/>
            <person name="Kudrna D."/>
            <person name="Golser W."/>
            <person name="Rivera L."/>
            <person name="Zhang J."/>
            <person name="Wing R."/>
        </authorList>
    </citation>
    <scope>NUCLEOTIDE SEQUENCE</scope>
</reference>
<organism evidence="1 2">
    <name type="scientific">Leersia perrieri</name>
    <dbReference type="NCBI Taxonomy" id="77586"/>
    <lineage>
        <taxon>Eukaryota</taxon>
        <taxon>Viridiplantae</taxon>
        <taxon>Streptophyta</taxon>
        <taxon>Embryophyta</taxon>
        <taxon>Tracheophyta</taxon>
        <taxon>Spermatophyta</taxon>
        <taxon>Magnoliopsida</taxon>
        <taxon>Liliopsida</taxon>
        <taxon>Poales</taxon>
        <taxon>Poaceae</taxon>
        <taxon>BOP clade</taxon>
        <taxon>Oryzoideae</taxon>
        <taxon>Oryzeae</taxon>
        <taxon>Oryzinae</taxon>
        <taxon>Leersia</taxon>
    </lineage>
</organism>
<dbReference type="AlphaFoldDB" id="A0A0D9XUD9"/>
<evidence type="ECO:0000313" key="1">
    <source>
        <dbReference type="EnsemblPlants" id="LPERR11G16740.1"/>
    </source>
</evidence>
<name>A0A0D9XUD9_9ORYZ</name>
<protein>
    <recommendedName>
        <fullName evidence="3">MATH domain-containing protein</fullName>
    </recommendedName>
</protein>
<accession>A0A0D9XUD9</accession>
<evidence type="ECO:0000313" key="2">
    <source>
        <dbReference type="Proteomes" id="UP000032180"/>
    </source>
</evidence>
<dbReference type="Gramene" id="LPERR11G16740.1">
    <property type="protein sequence ID" value="LPERR11G16740.1"/>
    <property type="gene ID" value="LPERR11G16740"/>
</dbReference>
<proteinExistence type="predicted"/>
<dbReference type="EnsemblPlants" id="LPERR11G16740.1">
    <property type="protein sequence ID" value="LPERR11G16740.1"/>
    <property type="gene ID" value="LPERR11G16740"/>
</dbReference>